<dbReference type="VEuPathDB" id="FungiDB:ASPFODRAFT_212825"/>
<organism evidence="2 3">
    <name type="scientific">Aspergillus luchuensis (strain CBS 106.47)</name>
    <dbReference type="NCBI Taxonomy" id="1137211"/>
    <lineage>
        <taxon>Eukaryota</taxon>
        <taxon>Fungi</taxon>
        <taxon>Dikarya</taxon>
        <taxon>Ascomycota</taxon>
        <taxon>Pezizomycotina</taxon>
        <taxon>Eurotiomycetes</taxon>
        <taxon>Eurotiomycetidae</taxon>
        <taxon>Eurotiales</taxon>
        <taxon>Aspergillaceae</taxon>
        <taxon>Aspergillus</taxon>
        <taxon>Aspergillus subgen. Circumdati</taxon>
    </lineage>
</organism>
<dbReference type="InterPro" id="IPR003615">
    <property type="entry name" value="HNH_nuc"/>
</dbReference>
<dbReference type="Proteomes" id="UP000184063">
    <property type="component" value="Unassembled WGS sequence"/>
</dbReference>
<evidence type="ECO:0000259" key="1">
    <source>
        <dbReference type="Pfam" id="PF13391"/>
    </source>
</evidence>
<dbReference type="EMBL" id="KV878258">
    <property type="protein sequence ID" value="OJZ80248.1"/>
    <property type="molecule type" value="Genomic_DNA"/>
</dbReference>
<accession>A0A1M3T0I9</accession>
<dbReference type="AlphaFoldDB" id="A0A1M3T0I9"/>
<name>A0A1M3T0I9_ASPLC</name>
<proteinExistence type="predicted"/>
<gene>
    <name evidence="2" type="ORF">ASPFODRAFT_212825</name>
</gene>
<dbReference type="Pfam" id="PF13391">
    <property type="entry name" value="HNH_2"/>
    <property type="match status" value="1"/>
</dbReference>
<reference evidence="3" key="1">
    <citation type="journal article" date="2017" name="Genome Biol.">
        <title>Comparative genomics reveals high biological diversity and specific adaptations in the industrially and medically important fungal genus Aspergillus.</title>
        <authorList>
            <person name="de Vries R.P."/>
            <person name="Riley R."/>
            <person name="Wiebenga A."/>
            <person name="Aguilar-Osorio G."/>
            <person name="Amillis S."/>
            <person name="Uchima C.A."/>
            <person name="Anderluh G."/>
            <person name="Asadollahi M."/>
            <person name="Askin M."/>
            <person name="Barry K."/>
            <person name="Battaglia E."/>
            <person name="Bayram O."/>
            <person name="Benocci T."/>
            <person name="Braus-Stromeyer S.A."/>
            <person name="Caldana C."/>
            <person name="Canovas D."/>
            <person name="Cerqueira G.C."/>
            <person name="Chen F."/>
            <person name="Chen W."/>
            <person name="Choi C."/>
            <person name="Clum A."/>
            <person name="Dos Santos R.A."/>
            <person name="Damasio A.R."/>
            <person name="Diallinas G."/>
            <person name="Emri T."/>
            <person name="Fekete E."/>
            <person name="Flipphi M."/>
            <person name="Freyberg S."/>
            <person name="Gallo A."/>
            <person name="Gournas C."/>
            <person name="Habgood R."/>
            <person name="Hainaut M."/>
            <person name="Harispe M.L."/>
            <person name="Henrissat B."/>
            <person name="Hilden K.S."/>
            <person name="Hope R."/>
            <person name="Hossain A."/>
            <person name="Karabika E."/>
            <person name="Karaffa L."/>
            <person name="Karanyi Z."/>
            <person name="Krasevec N."/>
            <person name="Kuo A."/>
            <person name="Kusch H."/>
            <person name="LaButti K."/>
            <person name="Lagendijk E.L."/>
            <person name="Lapidus A."/>
            <person name="Levasseur A."/>
            <person name="Lindquist E."/>
            <person name="Lipzen A."/>
            <person name="Logrieco A.F."/>
            <person name="MacCabe A."/>
            <person name="Maekelae M.R."/>
            <person name="Malavazi I."/>
            <person name="Melin P."/>
            <person name="Meyer V."/>
            <person name="Mielnichuk N."/>
            <person name="Miskei M."/>
            <person name="Molnar A.P."/>
            <person name="Mule G."/>
            <person name="Ngan C.Y."/>
            <person name="Orejas M."/>
            <person name="Orosz E."/>
            <person name="Ouedraogo J.P."/>
            <person name="Overkamp K.M."/>
            <person name="Park H.-S."/>
            <person name="Perrone G."/>
            <person name="Piumi F."/>
            <person name="Punt P.J."/>
            <person name="Ram A.F."/>
            <person name="Ramon A."/>
            <person name="Rauscher S."/>
            <person name="Record E."/>
            <person name="Riano-Pachon D.M."/>
            <person name="Robert V."/>
            <person name="Roehrig J."/>
            <person name="Ruller R."/>
            <person name="Salamov A."/>
            <person name="Salih N.S."/>
            <person name="Samson R.A."/>
            <person name="Sandor E."/>
            <person name="Sanguinetti M."/>
            <person name="Schuetze T."/>
            <person name="Sepcic K."/>
            <person name="Shelest E."/>
            <person name="Sherlock G."/>
            <person name="Sophianopoulou V."/>
            <person name="Squina F.M."/>
            <person name="Sun H."/>
            <person name="Susca A."/>
            <person name="Todd R.B."/>
            <person name="Tsang A."/>
            <person name="Unkles S.E."/>
            <person name="van de Wiele N."/>
            <person name="van Rossen-Uffink D."/>
            <person name="Oliveira J.V."/>
            <person name="Vesth T.C."/>
            <person name="Visser J."/>
            <person name="Yu J.-H."/>
            <person name="Zhou M."/>
            <person name="Andersen M.R."/>
            <person name="Archer D.B."/>
            <person name="Baker S.E."/>
            <person name="Benoit I."/>
            <person name="Brakhage A.A."/>
            <person name="Braus G.H."/>
            <person name="Fischer R."/>
            <person name="Frisvad J.C."/>
            <person name="Goldman G.H."/>
            <person name="Houbraken J."/>
            <person name="Oakley B."/>
            <person name="Pocsi I."/>
            <person name="Scazzocchio C."/>
            <person name="Seiboth B."/>
            <person name="vanKuyk P.A."/>
            <person name="Wortman J."/>
            <person name="Dyer P.S."/>
            <person name="Grigoriev I.V."/>
        </authorList>
    </citation>
    <scope>NUCLEOTIDE SEQUENCE [LARGE SCALE GENOMIC DNA]</scope>
    <source>
        <strain evidence="3">CBS 106.47</strain>
    </source>
</reference>
<feature type="domain" description="HNH nuclease" evidence="1">
    <location>
        <begin position="205"/>
        <end position="296"/>
    </location>
</feature>
<sequence>MAVPHRRHRTSLESVIVPEPQHLTAEEHGKAIELFNTIIHYFEPLQELTKEYKPITLVRLTKEEISVKDEFLLLFFTFIERDRLGISEDEQKKICLAEILSNMQNFQRWTNEERHALGHSLVKFAMYLIDNFFLPLKALATKTPQPTPASVSRLMSSEPAIGTPQRVSNLRHLCLVRDRHRCVITRKFDALEGEARYNIHGDQLTDDEGNSLLPESSDMALLEVAHIIPHSLMSLNNIEGEPKLTERKHIAHTILKMFNPTAFHLIEGTDIDRPMNALTLTHDLHRLFGNFEVAFEPVQNQEHTYRIDFVKTKRIWRAYNLPVTRELFITPDRNIEPPLRQLLEIHRAIARILHLSAAGEHIDQVIQDMEKLKVEPVYSDGSSRIGEYINYKLAHQLGWTHVH</sequence>
<evidence type="ECO:0000313" key="2">
    <source>
        <dbReference type="EMBL" id="OJZ80248.1"/>
    </source>
</evidence>
<protein>
    <recommendedName>
        <fullName evidence="1">HNH nuclease domain-containing protein</fullName>
    </recommendedName>
</protein>
<dbReference type="OrthoDB" id="2104739at2759"/>
<evidence type="ECO:0000313" key="3">
    <source>
        <dbReference type="Proteomes" id="UP000184063"/>
    </source>
</evidence>